<protein>
    <submittedName>
        <fullName evidence="2">PROCN-domain-containing protein</fullName>
    </submittedName>
</protein>
<gene>
    <name evidence="2" type="ORF">MCHLO_00060</name>
</gene>
<dbReference type="Proteomes" id="UP000815677">
    <property type="component" value="Unassembled WGS sequence"/>
</dbReference>
<dbReference type="PANTHER" id="PTHR11140:SF0">
    <property type="entry name" value="PRE-MRNA-PROCESSING-SPLICING FACTOR 8"/>
    <property type="match status" value="1"/>
</dbReference>
<evidence type="ECO:0000313" key="3">
    <source>
        <dbReference type="Proteomes" id="UP000815677"/>
    </source>
</evidence>
<feature type="non-terminal residue" evidence="2">
    <location>
        <position position="318"/>
    </location>
</feature>
<evidence type="ECO:0000313" key="2">
    <source>
        <dbReference type="EMBL" id="GAT42345.1"/>
    </source>
</evidence>
<evidence type="ECO:0000256" key="1">
    <source>
        <dbReference type="SAM" id="MobiDB-lite"/>
    </source>
</evidence>
<keyword evidence="3" id="KW-1185">Reference proteome</keyword>
<proteinExistence type="predicted"/>
<feature type="region of interest" description="Disordered" evidence="1">
    <location>
        <begin position="277"/>
        <end position="297"/>
    </location>
</feature>
<name>A0ABQ0KV31_MYCCL</name>
<sequence>MRRLVLEGSKSCLSEHKQLDGILPSTASMSGKIQNPRRYQLRPGSHKRGYHASDGPHEHRGLIYMYKRGQAGITKASVTIVFNNSDALNMAILCGLKFELLDMDALDHEWNDFAHFNKVIVPRHRVQGRVPALVQLPLAHRAHLPLPKTDWCAHTHRGSQPPRILLWPGHRSGFLARPRAQEIPFVSPEDSIFGLNGADADSDEFELPDFRLLLTQRAFQETGIEFFDTYEKLSPCYDIETVEKITDAYLDQYLFFEADKRGLFPSWIKPADTRRHRAASAPCPQAEPRHQQPDGHLGDERFIESVLVYEKIDLTLLN</sequence>
<reference evidence="2" key="1">
    <citation type="submission" date="2014-09" db="EMBL/GenBank/DDBJ databases">
        <title>Genome sequence of the luminous mushroom Mycena chlorophos for searching fungal bioluminescence genes.</title>
        <authorList>
            <person name="Tanaka Y."/>
            <person name="Kasuga D."/>
            <person name="Oba Y."/>
            <person name="Hase S."/>
            <person name="Sato K."/>
            <person name="Oba Y."/>
            <person name="Sakakibara Y."/>
        </authorList>
    </citation>
    <scope>NUCLEOTIDE SEQUENCE</scope>
</reference>
<accession>A0ABQ0KV31</accession>
<feature type="compositionally biased region" description="Basic and acidic residues" evidence="1">
    <location>
        <begin position="287"/>
        <end position="297"/>
    </location>
</feature>
<dbReference type="PANTHER" id="PTHR11140">
    <property type="entry name" value="PRE-MRNA SPLICING FACTOR PRP8"/>
    <property type="match status" value="1"/>
</dbReference>
<organism evidence="2 3">
    <name type="scientific">Mycena chlorophos</name>
    <name type="common">Agaric fungus</name>
    <name type="synonym">Agaricus chlorophos</name>
    <dbReference type="NCBI Taxonomy" id="658473"/>
    <lineage>
        <taxon>Eukaryota</taxon>
        <taxon>Fungi</taxon>
        <taxon>Dikarya</taxon>
        <taxon>Basidiomycota</taxon>
        <taxon>Agaricomycotina</taxon>
        <taxon>Agaricomycetes</taxon>
        <taxon>Agaricomycetidae</taxon>
        <taxon>Agaricales</taxon>
        <taxon>Marasmiineae</taxon>
        <taxon>Mycenaceae</taxon>
        <taxon>Mycena</taxon>
    </lineage>
</organism>
<dbReference type="EMBL" id="DF837760">
    <property type="protein sequence ID" value="GAT42345.1"/>
    <property type="molecule type" value="Genomic_DNA"/>
</dbReference>
<dbReference type="InterPro" id="IPR027652">
    <property type="entry name" value="PRP8"/>
</dbReference>
<feature type="non-terminal residue" evidence="2">
    <location>
        <position position="1"/>
    </location>
</feature>